<keyword evidence="6 11" id="KW-0540">Nuclease</keyword>
<feature type="domain" description="Exonuclease" evidence="14">
    <location>
        <begin position="471"/>
        <end position="636"/>
    </location>
</feature>
<dbReference type="PANTHER" id="PTHR32294">
    <property type="entry name" value="DNA POLYMERASE III SUBUNIT ALPHA"/>
    <property type="match status" value="1"/>
</dbReference>
<evidence type="ECO:0000256" key="13">
    <source>
        <dbReference type="SAM" id="MobiDB-lite"/>
    </source>
</evidence>
<dbReference type="InterPro" id="IPR036397">
    <property type="entry name" value="RNaseH_sf"/>
</dbReference>
<evidence type="ECO:0000256" key="1">
    <source>
        <dbReference type="ARBA" id="ARBA00003452"/>
    </source>
</evidence>
<evidence type="ECO:0000256" key="9">
    <source>
        <dbReference type="ARBA" id="ARBA00022932"/>
    </source>
</evidence>
<evidence type="ECO:0000259" key="14">
    <source>
        <dbReference type="SMART" id="SM00479"/>
    </source>
</evidence>
<dbReference type="Gene3D" id="3.30.1900.20">
    <property type="match status" value="2"/>
</dbReference>
<evidence type="ECO:0000256" key="10">
    <source>
        <dbReference type="ARBA" id="ARBA00049244"/>
    </source>
</evidence>
<evidence type="ECO:0000256" key="3">
    <source>
        <dbReference type="ARBA" id="ARBA00022679"/>
    </source>
</evidence>
<dbReference type="PANTHER" id="PTHR32294:SF5">
    <property type="entry name" value="DNA POLYMERASE III POLC-TYPE"/>
    <property type="match status" value="1"/>
</dbReference>
<dbReference type="InterPro" id="IPR016195">
    <property type="entry name" value="Pol/histidinol_Pase-like"/>
</dbReference>
<dbReference type="NCBIfam" id="TIGR00573">
    <property type="entry name" value="dnaq"/>
    <property type="match status" value="1"/>
</dbReference>
<evidence type="ECO:0000256" key="8">
    <source>
        <dbReference type="ARBA" id="ARBA00022839"/>
    </source>
</evidence>
<dbReference type="InterPro" id="IPR044923">
    <property type="entry name" value="PolC_middle_finger_sf"/>
</dbReference>
<dbReference type="EC" id="2.7.7.7" evidence="11"/>
<keyword evidence="17" id="KW-1185">Reference proteome</keyword>
<dbReference type="InterPro" id="IPR011708">
    <property type="entry name" value="DNA_pol3_alpha_NTPase_dom"/>
</dbReference>
<dbReference type="HAMAP" id="MF_00356">
    <property type="entry name" value="DNApol_PolC"/>
    <property type="match status" value="1"/>
</dbReference>
<protein>
    <recommendedName>
        <fullName evidence="11">DNA polymerase III PolC-type</fullName>
        <shortName evidence="11">PolIII</shortName>
        <ecNumber evidence="11">2.7.7.7</ecNumber>
    </recommendedName>
</protein>
<evidence type="ECO:0000256" key="7">
    <source>
        <dbReference type="ARBA" id="ARBA00022801"/>
    </source>
</evidence>
<dbReference type="EMBL" id="JAIWIY010000001">
    <property type="protein sequence ID" value="MCA2095715.1"/>
    <property type="molecule type" value="Genomic_DNA"/>
</dbReference>
<dbReference type="NCBIfam" id="TIGR01405">
    <property type="entry name" value="polC_Gram_pos"/>
    <property type="match status" value="1"/>
</dbReference>
<keyword evidence="2 11" id="KW-0963">Cytoplasm</keyword>
<dbReference type="InterPro" id="IPR013520">
    <property type="entry name" value="Ribonucl_H"/>
</dbReference>
<keyword evidence="3 11" id="KW-0808">Transferase</keyword>
<dbReference type="Gene3D" id="1.20.5.140">
    <property type="match status" value="1"/>
</dbReference>
<feature type="domain" description="Polymerase/histidinol phosphatase N-terminal" evidence="15">
    <location>
        <begin position="380"/>
        <end position="447"/>
    </location>
</feature>
<dbReference type="Gene3D" id="2.40.50.140">
    <property type="entry name" value="Nucleic acid-binding proteins"/>
    <property type="match status" value="1"/>
</dbReference>
<dbReference type="SMART" id="SM00481">
    <property type="entry name" value="POLIIIAc"/>
    <property type="match status" value="1"/>
</dbReference>
<dbReference type="CDD" id="cd07435">
    <property type="entry name" value="PHP_PolIIIA_POLC"/>
    <property type="match status" value="1"/>
</dbReference>
<dbReference type="CDD" id="cd06127">
    <property type="entry name" value="DEDDh"/>
    <property type="match status" value="1"/>
</dbReference>
<dbReference type="Pfam" id="PF17657">
    <property type="entry name" value="DNA_pol3_finger"/>
    <property type="match status" value="1"/>
</dbReference>
<organism evidence="16 17">
    <name type="scientific">Anaerococcus degeneri</name>
    <dbReference type="NCBI Taxonomy" id="361500"/>
    <lineage>
        <taxon>Bacteria</taxon>
        <taxon>Bacillati</taxon>
        <taxon>Bacillota</taxon>
        <taxon>Tissierellia</taxon>
        <taxon>Tissierellales</taxon>
        <taxon>Peptoniphilaceae</taxon>
        <taxon>Anaerococcus</taxon>
    </lineage>
</organism>
<keyword evidence="5 11" id="KW-0235">DNA replication</keyword>
<dbReference type="InterPro" id="IPR012340">
    <property type="entry name" value="NA-bd_OB-fold"/>
</dbReference>
<evidence type="ECO:0000259" key="15">
    <source>
        <dbReference type="SMART" id="SM00481"/>
    </source>
</evidence>
<dbReference type="InterPro" id="IPR040982">
    <property type="entry name" value="DNA_pol3_finger"/>
</dbReference>
<evidence type="ECO:0000313" key="17">
    <source>
        <dbReference type="Proteomes" id="UP001198374"/>
    </source>
</evidence>
<comment type="caution">
    <text evidence="16">The sequence shown here is derived from an EMBL/GenBank/DDBJ whole genome shotgun (WGS) entry which is preliminary data.</text>
</comment>
<evidence type="ECO:0000256" key="6">
    <source>
        <dbReference type="ARBA" id="ARBA00022722"/>
    </source>
</evidence>
<dbReference type="SUPFAM" id="SSF160975">
    <property type="entry name" value="AF1531-like"/>
    <property type="match status" value="1"/>
</dbReference>
<dbReference type="SUPFAM" id="SSF89550">
    <property type="entry name" value="PHP domain-like"/>
    <property type="match status" value="1"/>
</dbReference>
<dbReference type="Gene3D" id="3.30.420.10">
    <property type="entry name" value="Ribonuclease H-like superfamily/Ribonuclease H"/>
    <property type="match status" value="1"/>
</dbReference>
<evidence type="ECO:0000256" key="11">
    <source>
        <dbReference type="HAMAP-Rule" id="MF_00356"/>
    </source>
</evidence>
<dbReference type="InterPro" id="IPR004013">
    <property type="entry name" value="PHP_dom"/>
</dbReference>
<dbReference type="Pfam" id="PF14579">
    <property type="entry name" value="HHH_6"/>
    <property type="match status" value="1"/>
</dbReference>
<feature type="coiled-coil region" evidence="12">
    <location>
        <begin position="228"/>
        <end position="255"/>
    </location>
</feature>
<dbReference type="SUPFAM" id="SSF53098">
    <property type="entry name" value="Ribonuclease H-like"/>
    <property type="match status" value="1"/>
</dbReference>
<dbReference type="Proteomes" id="UP001198374">
    <property type="component" value="Unassembled WGS sequence"/>
</dbReference>
<sequence>MQIDLAKLIKVKENLYTIISAIYYQKENLLDLRIKSENPLDSRFEEDLREYFDFVDLKISYEKIIVKDCDDYIPEYEGEVEYEDVPDDLNDIVFRDENTSEPKPIENPSYYPSKVNFGDEEAEIIDIDDGLDENPFNEVSIDQDELLEEEAESKEESSVSLTNELENTDLVEEELDEDLEERELAEEDEESLLDEENPQDEKIIHVEESFQVGVSPQAAESSSFDDLKRAKEAQLQRQIAQALNYQNKQKEKEEAKKNTEGLNFGRKIKSDPIQIEDIYDKKGMTNSLIGTIYGLSCIETKSGYFIYTFDLEDKTDAISCKLFANKKNNFKLEELKDGMAVQVEGVLNFDDYAKEDVFTVNSITNALISKKVDLAADKRFELELHSKYTNLDGFVDDGVLLKVLKEWGWDTIGITDTENLQVLPYVYDSYKKNGIRVLNGVELLLVEDDLRILTNLSDKDLPNFKNLEDGSFVVFDIETTGLLKYRDAITEIGAVRVENGEITETYNQLINPERILPEKIVEITGITDAMLADKPKIDEVLPGFLKFAGDSILVGQNTDFDVGFIRENAKRLGLNFDPIYLDTLPMARALFDDMGKVSLDKIARKLDIPAFNHHRASDDARATAQIFIKMYKMIMDQEGLDISKINSLKTAYPKAKHQTFSALAFAKDKTGLKNLYKLVSESRMNHIANGEARTPLSVLEKYREGLVLGGGGAEGMVFEYLLNERNDRDIKRILDMFDFYQVEPVSMFLDKVESGKIDSLAQVKEINQKIIDFGEANNKLVAATGGVRYLEPGDYKLRNVLKKGSFFFYKENRPLYYLRTTDEMLKDFAYLGDSKAYELVIRNPKKIVAGLEDIRPIPHGTFPPKIEGSEEMLRETCFKKAHEIYGDPLPKIVKDRLDRELHSIISNGYAVLYIIAQKLVKKSNEDGYLVGSRGSVGSSFAATMADITEVNPLSPHYVCPKCKHSEFFEDDLLGSGIDYPDKDCPECGTPMHKDGHNIPFEVFLGFEGDKEPDIDLNFAGEYQPTIHKYTEELFGEGKVFRAGTIGTIKDNTAFGYIKKYMEENNLNLTNAQIRKLQRGLSEVKRSTGQHPGGLIVVPDDIEVFDICPIQYPADDPASGNKTTHFPYRVMEETLLKLDLLGHDVPSVIRNLQDLTGTDPLKIKMDDSDVMKIFSSTEPLKIKHDFSNNDVGTLGIPEFGTNFVRGMLKDTYPKKFSEMARISGLSHGTNVWLSNAQDLIKSNTADFNEIISTRDDIMNALIQEGLDKKKSFMIMEKVRKGKGLSEEEIEYMRENGVKDWYIDSCLKIAYLFPKAHAVAYCLMSYRIAYYKVYYPEAFYASYFSSKLGDFTYSTILSGLESVQMALNAYKEMFNISKRDQDLRTVFEVAEEMHAREIKIRKADIYESDATKFLIKDGQILPPLAAVDDVSEAMARDIVEERAKGDFISIEDLTSRTSVNKNALKSLKDLGIIEGIQEENQMSLFDGLF</sequence>
<proteinExistence type="inferred from homology"/>
<dbReference type="RefSeq" id="WP_225304611.1">
    <property type="nucleotide sequence ID" value="NZ_JAGGLO010000006.1"/>
</dbReference>
<evidence type="ECO:0000256" key="5">
    <source>
        <dbReference type="ARBA" id="ARBA00022705"/>
    </source>
</evidence>
<dbReference type="Gene3D" id="3.20.20.140">
    <property type="entry name" value="Metal-dependent hydrolases"/>
    <property type="match status" value="2"/>
</dbReference>
<dbReference type="InterPro" id="IPR029460">
    <property type="entry name" value="DNAPol_HHH"/>
</dbReference>
<comment type="catalytic activity">
    <reaction evidence="10 11">
        <text>DNA(n) + a 2'-deoxyribonucleoside 5'-triphosphate = DNA(n+1) + diphosphate</text>
        <dbReference type="Rhea" id="RHEA:22508"/>
        <dbReference type="Rhea" id="RHEA-COMP:17339"/>
        <dbReference type="Rhea" id="RHEA-COMP:17340"/>
        <dbReference type="ChEBI" id="CHEBI:33019"/>
        <dbReference type="ChEBI" id="CHEBI:61560"/>
        <dbReference type="ChEBI" id="CHEBI:173112"/>
        <dbReference type="EC" id="2.7.7.7"/>
    </reaction>
</comment>
<dbReference type="SMART" id="SM00479">
    <property type="entry name" value="EXOIII"/>
    <property type="match status" value="1"/>
</dbReference>
<name>A0ABS7YVF4_9FIRM</name>
<keyword evidence="9 11" id="KW-0239">DNA-directed DNA polymerase</keyword>
<dbReference type="InterPro" id="IPR003141">
    <property type="entry name" value="Pol/His_phosphatase_N"/>
</dbReference>
<reference evidence="17" key="1">
    <citation type="submission" date="2023-07" db="EMBL/GenBank/DDBJ databases">
        <title>FDA dAtabase for Regulatory Grade micrObial Sequences (FDA-ARGOS): Supporting development and validation of Infectious Disease Dx tests.</title>
        <authorList>
            <person name="Sproer C."/>
            <person name="Gronow S."/>
            <person name="Severitt S."/>
            <person name="Schroder I."/>
            <person name="Tallon L."/>
            <person name="Sadzewicz L."/>
            <person name="Zhao X."/>
            <person name="Boylan J."/>
            <person name="Ott S."/>
            <person name="Bowen H."/>
            <person name="Vavikolanu K."/>
            <person name="Hazen T."/>
            <person name="Aluvathingal J."/>
            <person name="Nadendla S."/>
            <person name="Lowell S."/>
            <person name="Myers T."/>
            <person name="Yan Y."/>
        </authorList>
    </citation>
    <scope>NUCLEOTIDE SEQUENCE [LARGE SCALE GENOMIC DNA]</scope>
    <source>
        <strain evidence="17">FDAARGOS_1538</strain>
    </source>
</reference>
<comment type="subcellular location">
    <subcellularLocation>
        <location evidence="11">Cytoplasm</location>
    </subcellularLocation>
</comment>
<evidence type="ECO:0000256" key="2">
    <source>
        <dbReference type="ARBA" id="ARBA00022490"/>
    </source>
</evidence>
<dbReference type="Pfam" id="PF00929">
    <property type="entry name" value="RNase_T"/>
    <property type="match status" value="1"/>
</dbReference>
<evidence type="ECO:0000313" key="16">
    <source>
        <dbReference type="EMBL" id="MCA2095715.1"/>
    </source>
</evidence>
<comment type="function">
    <text evidence="1 11">Required for replicative DNA synthesis. This DNA polymerase also exhibits 3' to 5' exonuclease activity.</text>
</comment>
<dbReference type="Gene3D" id="1.10.150.870">
    <property type="match status" value="1"/>
</dbReference>
<dbReference type="InterPro" id="IPR004805">
    <property type="entry name" value="DnaE2/DnaE/PolC"/>
</dbReference>
<evidence type="ECO:0000256" key="4">
    <source>
        <dbReference type="ARBA" id="ARBA00022695"/>
    </source>
</evidence>
<dbReference type="NCBIfam" id="NF001688">
    <property type="entry name" value="PRK00448.1"/>
    <property type="match status" value="1"/>
</dbReference>
<dbReference type="InterPro" id="IPR012337">
    <property type="entry name" value="RNaseH-like_sf"/>
</dbReference>
<dbReference type="GO" id="GO:0003887">
    <property type="term" value="F:DNA-directed DNA polymerase activity"/>
    <property type="evidence" value="ECO:0007669"/>
    <property type="project" value="UniProtKB-EC"/>
</dbReference>
<keyword evidence="8 11" id="KW-0269">Exonuclease</keyword>
<accession>A0ABS7YVF4</accession>
<dbReference type="Pfam" id="PF02811">
    <property type="entry name" value="PHP"/>
    <property type="match status" value="1"/>
</dbReference>
<feature type="compositionally biased region" description="Acidic residues" evidence="13">
    <location>
        <begin position="166"/>
        <end position="197"/>
    </location>
</feature>
<keyword evidence="12" id="KW-0175">Coiled coil</keyword>
<keyword evidence="4 11" id="KW-0548">Nucleotidyltransferase</keyword>
<dbReference type="InterPro" id="IPR006308">
    <property type="entry name" value="Pol_III_a_PolC-type_gram_pos"/>
</dbReference>
<dbReference type="InterPro" id="IPR006054">
    <property type="entry name" value="DnaQ"/>
</dbReference>
<evidence type="ECO:0000256" key="12">
    <source>
        <dbReference type="SAM" id="Coils"/>
    </source>
</evidence>
<gene>
    <name evidence="11" type="primary">polC</name>
    <name evidence="16" type="ORF">LDJ82_02080</name>
</gene>
<comment type="similarity">
    <text evidence="11">Belongs to the DNA polymerase type-C family. PolC subfamily.</text>
</comment>
<dbReference type="Gene3D" id="1.10.150.700">
    <property type="entry name" value="PolC, middle finger domain"/>
    <property type="match status" value="2"/>
</dbReference>
<keyword evidence="7 11" id="KW-0378">Hydrolase</keyword>
<dbReference type="Pfam" id="PF07733">
    <property type="entry name" value="DNA_pol3_alpha"/>
    <property type="match status" value="2"/>
</dbReference>
<feature type="region of interest" description="Disordered" evidence="13">
    <location>
        <begin position="145"/>
        <end position="197"/>
    </location>
</feature>